<gene>
    <name evidence="5" type="ORF">CLAC_04865</name>
</gene>
<proteinExistence type="inferred from homology"/>
<protein>
    <submittedName>
        <fullName evidence="5">Oxidoreductase</fullName>
    </submittedName>
</protein>
<dbReference type="PATRIC" id="fig|1408189.4.peg.973"/>
<dbReference type="AlphaFoldDB" id="A0A0K2GZC8"/>
<accession>A0A0K2GZC8</accession>
<dbReference type="InterPro" id="IPR036291">
    <property type="entry name" value="NAD(P)-bd_dom_sf"/>
</dbReference>
<comment type="similarity">
    <text evidence="1 3">Belongs to the short-chain dehydrogenases/reductases (SDR) family.</text>
</comment>
<keyword evidence="6" id="KW-1185">Reference proteome</keyword>
<dbReference type="SMART" id="SM00822">
    <property type="entry name" value="PKS_KR"/>
    <property type="match status" value="1"/>
</dbReference>
<dbReference type="GO" id="GO:0016491">
    <property type="term" value="F:oxidoreductase activity"/>
    <property type="evidence" value="ECO:0007669"/>
    <property type="project" value="UniProtKB-KW"/>
</dbReference>
<dbReference type="InterPro" id="IPR020904">
    <property type="entry name" value="Sc_DH/Rdtase_CS"/>
</dbReference>
<dbReference type="STRING" id="1408189.CLAC_04865"/>
<evidence type="ECO:0000256" key="1">
    <source>
        <dbReference type="ARBA" id="ARBA00006484"/>
    </source>
</evidence>
<dbReference type="PRINTS" id="PR00080">
    <property type="entry name" value="SDRFAMILY"/>
</dbReference>
<dbReference type="SUPFAM" id="SSF51735">
    <property type="entry name" value="NAD(P)-binding Rossmann-fold domains"/>
    <property type="match status" value="1"/>
</dbReference>
<dbReference type="Proteomes" id="UP000058446">
    <property type="component" value="Chromosome"/>
</dbReference>
<dbReference type="PANTHER" id="PTHR43669:SF3">
    <property type="entry name" value="ALCOHOL DEHYDROGENASE, PUTATIVE (AFU_ORTHOLOGUE AFUA_3G03445)-RELATED"/>
    <property type="match status" value="1"/>
</dbReference>
<dbReference type="EMBL" id="CP006841">
    <property type="protein sequence ID" value="ALA67152.1"/>
    <property type="molecule type" value="Genomic_DNA"/>
</dbReference>
<dbReference type="CDD" id="cd05233">
    <property type="entry name" value="SDR_c"/>
    <property type="match status" value="1"/>
</dbReference>
<dbReference type="PANTHER" id="PTHR43669">
    <property type="entry name" value="5-KETO-D-GLUCONATE 5-REDUCTASE"/>
    <property type="match status" value="1"/>
</dbReference>
<reference evidence="5 6" key="1">
    <citation type="submission" date="2013-10" db="EMBL/GenBank/DDBJ databases">
        <title>Complete genome sequence of Corynebacterium lactis DSM 45799(T), isolated from raw cow milk.</title>
        <authorList>
            <person name="Ruckert C."/>
            <person name="Albersmeier A."/>
            <person name="Lipski A."/>
            <person name="Kalinowski J."/>
        </authorList>
    </citation>
    <scope>NUCLEOTIDE SEQUENCE [LARGE SCALE GENOMIC DNA]</scope>
    <source>
        <strain evidence="5 6">RW2-5</strain>
    </source>
</reference>
<dbReference type="KEGG" id="clw:CLAC_04865"/>
<dbReference type="Gene3D" id="3.40.50.720">
    <property type="entry name" value="NAD(P)-binding Rossmann-like Domain"/>
    <property type="match status" value="1"/>
</dbReference>
<organism evidence="5 6">
    <name type="scientific">Corynebacterium lactis RW2-5</name>
    <dbReference type="NCBI Taxonomy" id="1408189"/>
    <lineage>
        <taxon>Bacteria</taxon>
        <taxon>Bacillati</taxon>
        <taxon>Actinomycetota</taxon>
        <taxon>Actinomycetes</taxon>
        <taxon>Mycobacteriales</taxon>
        <taxon>Corynebacteriaceae</taxon>
        <taxon>Corynebacterium</taxon>
    </lineage>
</organism>
<keyword evidence="2" id="KW-0560">Oxidoreductase</keyword>
<evidence type="ECO:0000313" key="5">
    <source>
        <dbReference type="EMBL" id="ALA67152.1"/>
    </source>
</evidence>
<evidence type="ECO:0000256" key="2">
    <source>
        <dbReference type="ARBA" id="ARBA00023002"/>
    </source>
</evidence>
<evidence type="ECO:0000256" key="3">
    <source>
        <dbReference type="RuleBase" id="RU000363"/>
    </source>
</evidence>
<evidence type="ECO:0000313" key="6">
    <source>
        <dbReference type="Proteomes" id="UP000058446"/>
    </source>
</evidence>
<evidence type="ECO:0000259" key="4">
    <source>
        <dbReference type="SMART" id="SM00822"/>
    </source>
</evidence>
<dbReference type="InterPro" id="IPR057326">
    <property type="entry name" value="KR_dom"/>
</dbReference>
<dbReference type="InterPro" id="IPR002347">
    <property type="entry name" value="SDR_fam"/>
</dbReference>
<dbReference type="PRINTS" id="PR00081">
    <property type="entry name" value="GDHRDH"/>
</dbReference>
<dbReference type="PROSITE" id="PS00061">
    <property type="entry name" value="ADH_SHORT"/>
    <property type="match status" value="1"/>
</dbReference>
<dbReference type="Pfam" id="PF00106">
    <property type="entry name" value="adh_short"/>
    <property type="match status" value="1"/>
</dbReference>
<feature type="domain" description="Ketoreductase" evidence="4">
    <location>
        <begin position="12"/>
        <end position="189"/>
    </location>
</feature>
<name>A0A0K2GZC8_9CORY</name>
<sequence>MGAMNETQGEIRTVVVTGGGAGIGREIALAFAGAGWNVHICGRTEASLADVCSATAGPVTYSTCDITDEAQVRSMFGDALARYGRIDAVVLNAGLPGAPAEFGDTDVEDFRRVIDTNVIGSFLCAREAFGIMKSAGGGRVLVNCSIAAQVPRAHTAAYAASKSALAGLTRVLALDGRDYGITATRIDIGNAKTDLLGAFTAGPGAEPMFDARQAAEAFLYAASLPTQAVVDHMTITAAGMPFLGRG</sequence>